<gene>
    <name evidence="3" type="ORF">OFUS_LOCUS12165</name>
</gene>
<evidence type="ECO:0000313" key="4">
    <source>
        <dbReference type="Proteomes" id="UP000749559"/>
    </source>
</evidence>
<dbReference type="PANTHER" id="PTHR11783">
    <property type="entry name" value="SULFOTRANSFERASE SULT"/>
    <property type="match status" value="1"/>
</dbReference>
<dbReference type="Pfam" id="PF00685">
    <property type="entry name" value="Sulfotransfer_1"/>
    <property type="match status" value="1"/>
</dbReference>
<organism evidence="3 4">
    <name type="scientific">Owenia fusiformis</name>
    <name type="common">Polychaete worm</name>
    <dbReference type="NCBI Taxonomy" id="6347"/>
    <lineage>
        <taxon>Eukaryota</taxon>
        <taxon>Metazoa</taxon>
        <taxon>Spiralia</taxon>
        <taxon>Lophotrochozoa</taxon>
        <taxon>Annelida</taxon>
        <taxon>Polychaeta</taxon>
        <taxon>Sedentaria</taxon>
        <taxon>Canalipalpata</taxon>
        <taxon>Sabellida</taxon>
        <taxon>Oweniida</taxon>
        <taxon>Oweniidae</taxon>
        <taxon>Owenia</taxon>
    </lineage>
</organism>
<dbReference type="Gene3D" id="3.40.50.300">
    <property type="entry name" value="P-loop containing nucleotide triphosphate hydrolases"/>
    <property type="match status" value="1"/>
</dbReference>
<evidence type="ECO:0000256" key="1">
    <source>
        <dbReference type="ARBA" id="ARBA00005771"/>
    </source>
</evidence>
<comment type="caution">
    <text evidence="3">The sequence shown here is derived from an EMBL/GenBank/DDBJ whole genome shotgun (WGS) entry which is preliminary data.</text>
</comment>
<dbReference type="InterPro" id="IPR000863">
    <property type="entry name" value="Sulfotransferase_dom"/>
</dbReference>
<name>A0A8J1U1S8_OWEFU</name>
<keyword evidence="2" id="KW-0808">Transferase</keyword>
<dbReference type="InterPro" id="IPR027417">
    <property type="entry name" value="P-loop_NTPase"/>
</dbReference>
<dbReference type="GO" id="GO:0008146">
    <property type="term" value="F:sulfotransferase activity"/>
    <property type="evidence" value="ECO:0007669"/>
    <property type="project" value="InterPro"/>
</dbReference>
<dbReference type="Proteomes" id="UP000749559">
    <property type="component" value="Unassembled WGS sequence"/>
</dbReference>
<dbReference type="SUPFAM" id="SSF52540">
    <property type="entry name" value="P-loop containing nucleoside triphosphate hydrolases"/>
    <property type="match status" value="1"/>
</dbReference>
<evidence type="ECO:0000313" key="3">
    <source>
        <dbReference type="EMBL" id="CAH1786232.1"/>
    </source>
</evidence>
<evidence type="ECO:0000256" key="2">
    <source>
        <dbReference type="ARBA" id="ARBA00022679"/>
    </source>
</evidence>
<protein>
    <submittedName>
        <fullName evidence="3">Uncharacterized protein</fullName>
    </submittedName>
</protein>
<dbReference type="OrthoDB" id="205623at2759"/>
<proteinExistence type="inferred from homology"/>
<dbReference type="AlphaFoldDB" id="A0A8J1U1S8"/>
<sequence>MADKNYAAGGIYDDILTIKGTPTINKDDLGAPFPVHNVNGFFYPQAIKPTIHDYMKDLEVRDDDIWFFSYPRSGQHWTWNIVYRLTHDLKEAPKGMEEFCMPELVTHDVISSVPSPRIMRTHQLPSSIPQTVWKKKCKAINLVRHPKDVAYSFFKHQTTLLSYGYDGTWEGYLPMWLRGEVAWNDWFKHVQEYKKLAENVDMLFLTYEEMKKDTLGTIKKIAEYLGVRWSEEDYKQLIDETHINVIQSRNQTWDVYARGGQGADIMFRKGQVGEWKQHFTVAQNELFNKVYKERMKGMPFVYDDLLDS</sequence>
<accession>A0A8J1U1S8</accession>
<comment type="similarity">
    <text evidence="1">Belongs to the sulfotransferase 1 family.</text>
</comment>
<dbReference type="EMBL" id="CAIIXF020000006">
    <property type="protein sequence ID" value="CAH1786232.1"/>
    <property type="molecule type" value="Genomic_DNA"/>
</dbReference>
<reference evidence="3" key="1">
    <citation type="submission" date="2022-03" db="EMBL/GenBank/DDBJ databases">
        <authorList>
            <person name="Martin C."/>
        </authorList>
    </citation>
    <scope>NUCLEOTIDE SEQUENCE</scope>
</reference>
<keyword evidence="4" id="KW-1185">Reference proteome</keyword>